<accession>A0ABS0L7E7</accession>
<comment type="caution">
    <text evidence="2">The sequence shown here is derived from an EMBL/GenBank/DDBJ whole genome shotgun (WGS) entry which is preliminary data.</text>
</comment>
<dbReference type="Proteomes" id="UP000601099">
    <property type="component" value="Unassembled WGS sequence"/>
</dbReference>
<name>A0ABS0L7E7_9BACT</name>
<evidence type="ECO:0000259" key="1">
    <source>
        <dbReference type="SMART" id="SM00014"/>
    </source>
</evidence>
<gene>
    <name evidence="2" type="ORF">I5L79_21025</name>
</gene>
<evidence type="ECO:0000313" key="2">
    <source>
        <dbReference type="EMBL" id="MBG8556040.1"/>
    </source>
</evidence>
<dbReference type="InterPro" id="IPR000326">
    <property type="entry name" value="PAP2/HPO"/>
</dbReference>
<reference evidence="2 3" key="1">
    <citation type="submission" date="2020-11" db="EMBL/GenBank/DDBJ databases">
        <title>Hymenobacter sp.</title>
        <authorList>
            <person name="Kim M.K."/>
        </authorList>
    </citation>
    <scope>NUCLEOTIDE SEQUENCE [LARGE SCALE GENOMIC DNA]</scope>
    <source>
        <strain evidence="2 3">BT594</strain>
    </source>
</reference>
<dbReference type="SMART" id="SM00014">
    <property type="entry name" value="acidPPc"/>
    <property type="match status" value="1"/>
</dbReference>
<dbReference type="CDD" id="cd03394">
    <property type="entry name" value="PAP2_like_5"/>
    <property type="match status" value="1"/>
</dbReference>
<feature type="domain" description="Phosphatidic acid phosphatase type 2/haloperoxidase" evidence="1">
    <location>
        <begin position="128"/>
        <end position="229"/>
    </location>
</feature>
<sequence>MYRSLPVLVSGLLLLARPGHTQHLLPSTPDSVAPAVRSATWLSRSTHWAGQPAHRRVLVPALLFSAGALTTRRVELVASDEQVREEVQEHVPVVRTSLDDQLRHLPAATALGLSLLGVQGRHSTLNQALLFTLTYSINNMLTSNLKHLTRVERPQGTGFDSFPSQHTSAAFSAARFLDREYGQRSVWYSVGGYTVATGVATLRVVKQKHWLSDVLAGAGVGMASTELAYWVYPWLHRQLRKGLGERAVVLPSYLNGAAGATVVVVL</sequence>
<evidence type="ECO:0000313" key="3">
    <source>
        <dbReference type="Proteomes" id="UP000601099"/>
    </source>
</evidence>
<dbReference type="EMBL" id="JADWYK010000019">
    <property type="protein sequence ID" value="MBG8556040.1"/>
    <property type="molecule type" value="Genomic_DNA"/>
</dbReference>
<keyword evidence="3" id="KW-1185">Reference proteome</keyword>
<dbReference type="InterPro" id="IPR036938">
    <property type="entry name" value="PAP2/HPO_sf"/>
</dbReference>
<dbReference type="Pfam" id="PF01569">
    <property type="entry name" value="PAP2"/>
    <property type="match status" value="1"/>
</dbReference>
<organism evidence="2 3">
    <name type="scientific">Hymenobacter guriensis</name>
    <dbReference type="NCBI Taxonomy" id="2793065"/>
    <lineage>
        <taxon>Bacteria</taxon>
        <taxon>Pseudomonadati</taxon>
        <taxon>Bacteroidota</taxon>
        <taxon>Cytophagia</taxon>
        <taxon>Cytophagales</taxon>
        <taxon>Hymenobacteraceae</taxon>
        <taxon>Hymenobacter</taxon>
    </lineage>
</organism>
<protein>
    <submittedName>
        <fullName evidence="2">Phosphatase PAP2 family protein</fullName>
    </submittedName>
</protein>
<proteinExistence type="predicted"/>
<dbReference type="Gene3D" id="1.20.144.10">
    <property type="entry name" value="Phosphatidic acid phosphatase type 2/haloperoxidase"/>
    <property type="match status" value="1"/>
</dbReference>
<dbReference type="SUPFAM" id="SSF48317">
    <property type="entry name" value="Acid phosphatase/Vanadium-dependent haloperoxidase"/>
    <property type="match status" value="1"/>
</dbReference>